<feature type="compositionally biased region" description="Low complexity" evidence="1">
    <location>
        <begin position="415"/>
        <end position="429"/>
    </location>
</feature>
<reference evidence="4" key="1">
    <citation type="journal article" date="2019" name="Int. J. Syst. Evol. Microbiol.">
        <title>The Global Catalogue of Microorganisms (GCM) 10K type strain sequencing project: providing services to taxonomists for standard genome sequencing and annotation.</title>
        <authorList>
            <consortium name="The Broad Institute Genomics Platform"/>
            <consortium name="The Broad Institute Genome Sequencing Center for Infectious Disease"/>
            <person name="Wu L."/>
            <person name="Ma J."/>
        </authorList>
    </citation>
    <scope>NUCLEOTIDE SEQUENCE [LARGE SCALE GENOMIC DNA]</scope>
    <source>
        <strain evidence="4">NBRC 113072</strain>
    </source>
</reference>
<dbReference type="Proteomes" id="UP001157126">
    <property type="component" value="Unassembled WGS sequence"/>
</dbReference>
<dbReference type="PANTHER" id="PTHR30163:SF8">
    <property type="entry name" value="LYTIC MUREIN TRANSGLYCOSYLASE"/>
    <property type="match status" value="1"/>
</dbReference>
<protein>
    <submittedName>
        <fullName evidence="3">Uncharacterized protein</fullName>
    </submittedName>
</protein>
<evidence type="ECO:0000256" key="1">
    <source>
        <dbReference type="SAM" id="MobiDB-lite"/>
    </source>
</evidence>
<feature type="compositionally biased region" description="Low complexity" evidence="1">
    <location>
        <begin position="437"/>
        <end position="454"/>
    </location>
</feature>
<feature type="compositionally biased region" description="Low complexity" evidence="1">
    <location>
        <begin position="276"/>
        <end position="329"/>
    </location>
</feature>
<feature type="compositionally biased region" description="Basic and acidic residues" evidence="1">
    <location>
        <begin position="457"/>
        <end position="505"/>
    </location>
</feature>
<feature type="compositionally biased region" description="Low complexity" evidence="1">
    <location>
        <begin position="395"/>
        <end position="408"/>
    </location>
</feature>
<name>A0ABQ6ITC7_9MICO</name>
<evidence type="ECO:0000256" key="2">
    <source>
        <dbReference type="SAM" id="Phobius"/>
    </source>
</evidence>
<comment type="caution">
    <text evidence="3">The sequence shown here is derived from an EMBL/GenBank/DDBJ whole genome shotgun (WGS) entry which is preliminary data.</text>
</comment>
<accession>A0ABQ6ITC7</accession>
<feature type="region of interest" description="Disordered" evidence="1">
    <location>
        <begin position="276"/>
        <end position="517"/>
    </location>
</feature>
<proteinExistence type="predicted"/>
<dbReference type="EMBL" id="BSUO01000001">
    <property type="protein sequence ID" value="GMA41199.1"/>
    <property type="molecule type" value="Genomic_DNA"/>
</dbReference>
<feature type="transmembrane region" description="Helical" evidence="2">
    <location>
        <begin position="22"/>
        <end position="44"/>
    </location>
</feature>
<dbReference type="PRINTS" id="PR01217">
    <property type="entry name" value="PRICHEXTENSN"/>
</dbReference>
<keyword evidence="2" id="KW-1133">Transmembrane helix</keyword>
<keyword evidence="2" id="KW-0812">Transmembrane</keyword>
<organism evidence="3 4">
    <name type="scientific">Mobilicoccus caccae</name>
    <dbReference type="NCBI Taxonomy" id="1859295"/>
    <lineage>
        <taxon>Bacteria</taxon>
        <taxon>Bacillati</taxon>
        <taxon>Actinomycetota</taxon>
        <taxon>Actinomycetes</taxon>
        <taxon>Micrococcales</taxon>
        <taxon>Dermatophilaceae</taxon>
        <taxon>Mobilicoccus</taxon>
    </lineage>
</organism>
<evidence type="ECO:0000313" key="4">
    <source>
        <dbReference type="Proteomes" id="UP001157126"/>
    </source>
</evidence>
<dbReference type="InterPro" id="IPR023346">
    <property type="entry name" value="Lysozyme-like_dom_sf"/>
</dbReference>
<feature type="compositionally biased region" description="Pro residues" evidence="1">
    <location>
        <begin position="330"/>
        <end position="394"/>
    </location>
</feature>
<gene>
    <name evidence="3" type="ORF">GCM10025883_32440</name>
</gene>
<keyword evidence="4" id="KW-1185">Reference proteome</keyword>
<dbReference type="InterPro" id="IPR043426">
    <property type="entry name" value="MltB-like"/>
</dbReference>
<evidence type="ECO:0000313" key="3">
    <source>
        <dbReference type="EMBL" id="GMA41199.1"/>
    </source>
</evidence>
<dbReference type="PANTHER" id="PTHR30163">
    <property type="entry name" value="MEMBRANE-BOUND LYTIC MUREIN TRANSGLYCOSYLASE B"/>
    <property type="match status" value="1"/>
</dbReference>
<dbReference type="SUPFAM" id="SSF53955">
    <property type="entry name" value="Lysozyme-like"/>
    <property type="match status" value="1"/>
</dbReference>
<keyword evidence="2" id="KW-0472">Membrane</keyword>
<sequence length="517" mass="53690">MKRQLDADGYDVTDDTGRGNRLPVVVVGIASAVVITVSAGLVAFTMSQPRESEHTARAADATVFTALGRTVTGGPEAVTAVLPTTTAALDGSLPAPAGLAAGAKDQIPARVLDSYRKAESTLASESPACKLPWWLLAGVGKVESDHAAGGKVDDAGTTTVRIVGPRLDGTVVGGTIVRDTDKGALDGDLSFDRGVGPMLLLPKTWQNIGRDGNGDSRPDVSNVDDATLAVGTLLCSADSDLTTPEGLAKGLVKFDDTPTFASEVLPWAMHYRSGAPTAAASSTGSAAPSTTSEGSTPATTDESTPTTTASPTPNPTPTQAGPGFTTQDPSTPPSTTPPAVPARPAPPVTPTPGRTPVPPRQTPTRTAPPPVQTPTRTAPPPAQTPTRTTPPPIQTPTRTATQAPTRTTAPPPVHTPTRTPDRPSTPTPDRTTRTPDRTTASTPAVAVVTPDAGPNARVDDRQTSTPRAERTENSSRAERRERARDRRERNDRADRTERAERRGNDADGPDVASDLRR</sequence>